<sequence>MITRSYSTFLPPGALWQLHYEDHFSEQPSGSGQPETPRVVGEDSAHKASVKPPSKSGFKPPSSIFSNTVPIEEQNIFWHASQESSPPRNFSPGLIPVLKKALTRSHEKGMTQKAWLAFDRAVHVQGEAWDRSWGCGYRNYLMACAALMDQQVQPMYFPLLDSPLAPGVRNLQQTLEEAWQKGYDEEGAEQLKHRLVGTKKWIGTAGPAVFVIDSAQLVDFNDLKHGVDPLLQWIYNYFSGGDPQSKTTTVGEALRGARAVVVTDKLPIILQHEGHSRTIVGCERVRNGDINLLTFDPAKRIPSSIREVGLHYHGQAPQAQSGPSKVLHKVMHPVEAIRSKKRKSLEPPPDGSKRPRTSDPGERSTGEVIVIESDSEEEKNTPAAASRPKAVQPDELNPNDVLKLFRIQPKSLKTGQEEGQVPDIVLPSQRTAYGAGEAQKAHSDQ</sequence>
<dbReference type="EMBL" id="JAPEVG010000001">
    <property type="protein sequence ID" value="KAJ8502299.1"/>
    <property type="molecule type" value="Genomic_DNA"/>
</dbReference>
<name>A0AAD7U447_9APHY</name>
<dbReference type="Gene3D" id="3.90.70.130">
    <property type="match status" value="1"/>
</dbReference>
<feature type="region of interest" description="Disordered" evidence="2">
    <location>
        <begin position="24"/>
        <end position="62"/>
    </location>
</feature>
<proteinExistence type="predicted"/>
<feature type="compositionally biased region" description="Basic and acidic residues" evidence="2">
    <location>
        <begin position="351"/>
        <end position="365"/>
    </location>
</feature>
<protein>
    <recommendedName>
        <fullName evidence="3">UFSP1/2/DUB catalytic domain-containing protein</fullName>
    </recommendedName>
</protein>
<reference evidence="4" key="1">
    <citation type="submission" date="2022-11" db="EMBL/GenBank/DDBJ databases">
        <title>Genome Sequence of Cubamyces cubensis.</title>
        <authorList>
            <person name="Buettner E."/>
        </authorList>
    </citation>
    <scope>NUCLEOTIDE SEQUENCE</scope>
    <source>
        <strain evidence="4">MPL-01</strain>
    </source>
</reference>
<comment type="caution">
    <text evidence="4">The sequence shown here is derived from an EMBL/GenBank/DDBJ whole genome shotgun (WGS) entry which is preliminary data.</text>
</comment>
<evidence type="ECO:0000313" key="4">
    <source>
        <dbReference type="EMBL" id="KAJ8502299.1"/>
    </source>
</evidence>
<dbReference type="Proteomes" id="UP001215151">
    <property type="component" value="Unassembled WGS sequence"/>
</dbReference>
<organism evidence="4 5">
    <name type="scientific">Trametes cubensis</name>
    <dbReference type="NCBI Taxonomy" id="1111947"/>
    <lineage>
        <taxon>Eukaryota</taxon>
        <taxon>Fungi</taxon>
        <taxon>Dikarya</taxon>
        <taxon>Basidiomycota</taxon>
        <taxon>Agaricomycotina</taxon>
        <taxon>Agaricomycetes</taxon>
        <taxon>Polyporales</taxon>
        <taxon>Polyporaceae</taxon>
        <taxon>Trametes</taxon>
    </lineage>
</organism>
<evidence type="ECO:0000313" key="5">
    <source>
        <dbReference type="Proteomes" id="UP001215151"/>
    </source>
</evidence>
<keyword evidence="1" id="KW-0378">Hydrolase</keyword>
<feature type="domain" description="UFSP1/2/DUB catalytic" evidence="3">
    <location>
        <begin position="123"/>
        <end position="304"/>
    </location>
</feature>
<evidence type="ECO:0000256" key="1">
    <source>
        <dbReference type="ARBA" id="ARBA00022801"/>
    </source>
</evidence>
<evidence type="ECO:0000259" key="3">
    <source>
        <dbReference type="Pfam" id="PF07910"/>
    </source>
</evidence>
<evidence type="ECO:0000256" key="2">
    <source>
        <dbReference type="SAM" id="MobiDB-lite"/>
    </source>
</evidence>
<dbReference type="AlphaFoldDB" id="A0AAD7U447"/>
<dbReference type="Pfam" id="PF07910">
    <property type="entry name" value="Peptidase_C78"/>
    <property type="match status" value="1"/>
</dbReference>
<feature type="compositionally biased region" description="Low complexity" evidence="2">
    <location>
        <begin position="50"/>
        <end position="62"/>
    </location>
</feature>
<accession>A0AAD7U447</accession>
<dbReference type="GO" id="GO:0016787">
    <property type="term" value="F:hydrolase activity"/>
    <property type="evidence" value="ECO:0007669"/>
    <property type="project" value="UniProtKB-KW"/>
</dbReference>
<feature type="region of interest" description="Disordered" evidence="2">
    <location>
        <begin position="335"/>
        <end position="445"/>
    </location>
</feature>
<keyword evidence="5" id="KW-1185">Reference proteome</keyword>
<gene>
    <name evidence="4" type="ORF">ONZ51_g45</name>
</gene>
<dbReference type="InterPro" id="IPR012462">
    <property type="entry name" value="UFSP1/2_DUB_cat"/>
</dbReference>